<evidence type="ECO:0000313" key="1">
    <source>
        <dbReference type="EMBL" id="KXA38269.1"/>
    </source>
</evidence>
<dbReference type="EMBL" id="LRQI01000053">
    <property type="protein sequence ID" value="KXA38269.1"/>
    <property type="molecule type" value="Genomic_DNA"/>
</dbReference>
<gene>
    <name evidence="1" type="ORF">HMPREF3225_01308</name>
</gene>
<reference evidence="1 2" key="1">
    <citation type="submission" date="2016-01" db="EMBL/GenBank/DDBJ databases">
        <authorList>
            <person name="Mitreva M."/>
            <person name="Pepin K.H."/>
            <person name="Mihindukulasuriya K.A."/>
            <person name="Fulton R."/>
            <person name="Fronick C."/>
            <person name="O'Laughlin M."/>
            <person name="Miner T."/>
            <person name="Herter B."/>
            <person name="Rosa B.A."/>
            <person name="Cordes M."/>
            <person name="Tomlinson C."/>
            <person name="Wollam A."/>
            <person name="Palsikar V.B."/>
            <person name="Mardis E.R."/>
            <person name="Wilson R.K."/>
        </authorList>
    </citation>
    <scope>NUCLEOTIDE SEQUENCE [LARGE SCALE GENOMIC DNA]</scope>
    <source>
        <strain evidence="1 2">MJR7738</strain>
    </source>
</reference>
<accession>A0ABD4EFQ7</accession>
<dbReference type="AlphaFoldDB" id="A0ABD4EFQ7"/>
<evidence type="ECO:0000313" key="2">
    <source>
        <dbReference type="Proteomes" id="UP000070063"/>
    </source>
</evidence>
<sequence length="56" mass="6604">MKKAQNYKYCRLRWAEAILKESELIKRYISIKEARKCICDNTFTGYDASVVISQIL</sequence>
<dbReference type="RefSeq" id="WP_155639645.1">
    <property type="nucleotide sequence ID" value="NZ_JBCGEO010000003.1"/>
</dbReference>
<proteinExistence type="predicted"/>
<protein>
    <submittedName>
        <fullName evidence="1">Uncharacterized protein</fullName>
    </submittedName>
</protein>
<dbReference type="Proteomes" id="UP000070063">
    <property type="component" value="Unassembled WGS sequence"/>
</dbReference>
<name>A0ABD4EFQ7_STALU</name>
<organism evidence="1 2">
    <name type="scientific">Staphylococcus lugdunensis</name>
    <dbReference type="NCBI Taxonomy" id="28035"/>
    <lineage>
        <taxon>Bacteria</taxon>
        <taxon>Bacillati</taxon>
        <taxon>Bacillota</taxon>
        <taxon>Bacilli</taxon>
        <taxon>Bacillales</taxon>
        <taxon>Staphylococcaceae</taxon>
        <taxon>Staphylococcus</taxon>
    </lineage>
</organism>
<comment type="caution">
    <text evidence="1">The sequence shown here is derived from an EMBL/GenBank/DDBJ whole genome shotgun (WGS) entry which is preliminary data.</text>
</comment>